<gene>
    <name evidence="3" type="ORF">QBC32DRAFT_215840</name>
</gene>
<feature type="region of interest" description="Disordered" evidence="1">
    <location>
        <begin position="40"/>
        <end position="59"/>
    </location>
</feature>
<sequence length="615" mass="68584">MSHPYYFQAGNGDSTGLPIRPPVNRDGTLVPIRPTATSVYKSVDNTPDPSTDPSIPITGRKPPFDKLPVELLFCIIDFLRDRKDMVNLSATCREIRAWLYDKLAHQDLRSGRLITLKVGLQTQNMRTIEPFFDFYRELITRVNVTPKEKEVKPMSKKVTVMKDTALENDSVFKSDNDKNKGKAGTGKEVVKPVRTRKSTPSKPTETIISLRDENLPSLRLIRLLVSSALEKALLAHDLNFAEHLLWHSTRDLIPSLTPVLESVLWAALDPETCLGSGEILDRLRRPAATGANPDPVSPIIWTWKTCPLAAVKLLVKFGAKGNRAGIWPEEKKTRRRRANNVYSVNSQPKGAENPDAPGVYDGYYHSKTKSTAAHVHMPPMPPGRLWTGLERVAFFYEEACERAAAAAAAATASLADSGVVVGPAASVGSAPVAKKRGIKRNLSGSFHNPGSGSQPSPETGKEHHFFPVTCQSHDGKEGESCFKKLLEVLCESIIHEEALRATTLGSKKRTRGPKAPILEDSLDNMLKKTETTVSFAEMLIDKQAGKLFQEIFEEAEETKFEALNRFMVRGKRQNKQMRTEKMPRIVHEDKDEEEDFWAEEWELDLEEGEPEGDEE</sequence>
<dbReference type="CDD" id="cd09917">
    <property type="entry name" value="F-box_SF"/>
    <property type="match status" value="1"/>
</dbReference>
<protein>
    <recommendedName>
        <fullName evidence="2">F-box domain-containing protein</fullName>
    </recommendedName>
</protein>
<dbReference type="EMBL" id="MU859157">
    <property type="protein sequence ID" value="KAK3951120.1"/>
    <property type="molecule type" value="Genomic_DNA"/>
</dbReference>
<reference evidence="3" key="2">
    <citation type="submission" date="2023-06" db="EMBL/GenBank/DDBJ databases">
        <authorList>
            <consortium name="Lawrence Berkeley National Laboratory"/>
            <person name="Mondo S.J."/>
            <person name="Hensen N."/>
            <person name="Bonometti L."/>
            <person name="Westerberg I."/>
            <person name="Brannstrom I.O."/>
            <person name="Guillou S."/>
            <person name="Cros-Aarteil S."/>
            <person name="Calhoun S."/>
            <person name="Haridas S."/>
            <person name="Kuo A."/>
            <person name="Pangilinan J."/>
            <person name="Riley R."/>
            <person name="Labutti K."/>
            <person name="Andreopoulos B."/>
            <person name="Lipzen A."/>
            <person name="Chen C."/>
            <person name="Yanf M."/>
            <person name="Daum C."/>
            <person name="Ng V."/>
            <person name="Clum A."/>
            <person name="Steindorff A."/>
            <person name="Ohm R."/>
            <person name="Martin F."/>
            <person name="Silar P."/>
            <person name="Natvig D."/>
            <person name="Lalanne C."/>
            <person name="Gautier V."/>
            <person name="Ament-Velasquez S.L."/>
            <person name="Kruys A."/>
            <person name="Hutchinson M.I."/>
            <person name="Powell A.J."/>
            <person name="Barry K."/>
            <person name="Miller A.N."/>
            <person name="Grigoriev I.V."/>
            <person name="Debuchy R."/>
            <person name="Gladieux P."/>
            <person name="Thoren M.H."/>
            <person name="Johannesson H."/>
        </authorList>
    </citation>
    <scope>NUCLEOTIDE SEQUENCE</scope>
    <source>
        <strain evidence="3">CBS 626.80</strain>
    </source>
</reference>
<evidence type="ECO:0000313" key="3">
    <source>
        <dbReference type="EMBL" id="KAK3951120.1"/>
    </source>
</evidence>
<accession>A0AAN6NSN6</accession>
<evidence type="ECO:0000256" key="1">
    <source>
        <dbReference type="SAM" id="MobiDB-lite"/>
    </source>
</evidence>
<name>A0AAN6NSN6_9PEZI</name>
<feature type="region of interest" description="Disordered" evidence="1">
    <location>
        <begin position="438"/>
        <end position="465"/>
    </location>
</feature>
<dbReference type="SUPFAM" id="SSF81383">
    <property type="entry name" value="F-box domain"/>
    <property type="match status" value="1"/>
</dbReference>
<dbReference type="Proteomes" id="UP001303222">
    <property type="component" value="Unassembled WGS sequence"/>
</dbReference>
<evidence type="ECO:0000259" key="2">
    <source>
        <dbReference type="Pfam" id="PF12937"/>
    </source>
</evidence>
<evidence type="ECO:0000313" key="4">
    <source>
        <dbReference type="Proteomes" id="UP001303222"/>
    </source>
</evidence>
<feature type="compositionally biased region" description="Polar residues" evidence="1">
    <location>
        <begin position="442"/>
        <end position="457"/>
    </location>
</feature>
<dbReference type="InterPro" id="IPR001810">
    <property type="entry name" value="F-box_dom"/>
</dbReference>
<dbReference type="InterPro" id="IPR036047">
    <property type="entry name" value="F-box-like_dom_sf"/>
</dbReference>
<comment type="caution">
    <text evidence="3">The sequence shown here is derived from an EMBL/GenBank/DDBJ whole genome shotgun (WGS) entry which is preliminary data.</text>
</comment>
<reference evidence="3" key="1">
    <citation type="journal article" date="2023" name="Mol. Phylogenet. Evol.">
        <title>Genome-scale phylogeny and comparative genomics of the fungal order Sordariales.</title>
        <authorList>
            <person name="Hensen N."/>
            <person name="Bonometti L."/>
            <person name="Westerberg I."/>
            <person name="Brannstrom I.O."/>
            <person name="Guillou S."/>
            <person name="Cros-Aarteil S."/>
            <person name="Calhoun S."/>
            <person name="Haridas S."/>
            <person name="Kuo A."/>
            <person name="Mondo S."/>
            <person name="Pangilinan J."/>
            <person name="Riley R."/>
            <person name="LaButti K."/>
            <person name="Andreopoulos B."/>
            <person name="Lipzen A."/>
            <person name="Chen C."/>
            <person name="Yan M."/>
            <person name="Daum C."/>
            <person name="Ng V."/>
            <person name="Clum A."/>
            <person name="Steindorff A."/>
            <person name="Ohm R.A."/>
            <person name="Martin F."/>
            <person name="Silar P."/>
            <person name="Natvig D.O."/>
            <person name="Lalanne C."/>
            <person name="Gautier V."/>
            <person name="Ament-Velasquez S.L."/>
            <person name="Kruys A."/>
            <person name="Hutchinson M.I."/>
            <person name="Powell A.J."/>
            <person name="Barry K."/>
            <person name="Miller A.N."/>
            <person name="Grigoriev I.V."/>
            <person name="Debuchy R."/>
            <person name="Gladieux P."/>
            <person name="Hiltunen Thoren M."/>
            <person name="Johannesson H."/>
        </authorList>
    </citation>
    <scope>NUCLEOTIDE SEQUENCE</scope>
    <source>
        <strain evidence="3">CBS 626.80</strain>
    </source>
</reference>
<feature type="compositionally biased region" description="Polar residues" evidence="1">
    <location>
        <begin position="40"/>
        <end position="53"/>
    </location>
</feature>
<dbReference type="AlphaFoldDB" id="A0AAN6NSN6"/>
<proteinExistence type="predicted"/>
<organism evidence="3 4">
    <name type="scientific">Pseudoneurospora amorphoporcata</name>
    <dbReference type="NCBI Taxonomy" id="241081"/>
    <lineage>
        <taxon>Eukaryota</taxon>
        <taxon>Fungi</taxon>
        <taxon>Dikarya</taxon>
        <taxon>Ascomycota</taxon>
        <taxon>Pezizomycotina</taxon>
        <taxon>Sordariomycetes</taxon>
        <taxon>Sordariomycetidae</taxon>
        <taxon>Sordariales</taxon>
        <taxon>Sordariaceae</taxon>
        <taxon>Pseudoneurospora</taxon>
    </lineage>
</organism>
<feature type="domain" description="F-box" evidence="2">
    <location>
        <begin position="64"/>
        <end position="99"/>
    </location>
</feature>
<keyword evidence="4" id="KW-1185">Reference proteome</keyword>
<dbReference type="Pfam" id="PF12937">
    <property type="entry name" value="F-box-like"/>
    <property type="match status" value="1"/>
</dbReference>